<evidence type="ECO:0000313" key="2">
    <source>
        <dbReference type="EMBL" id="MBJ7598898.1"/>
    </source>
</evidence>
<feature type="domain" description="Amine oxidase" evidence="1">
    <location>
        <begin position="186"/>
        <end position="424"/>
    </location>
</feature>
<keyword evidence="3" id="KW-1185">Reference proteome</keyword>
<proteinExistence type="predicted"/>
<evidence type="ECO:0000259" key="1">
    <source>
        <dbReference type="Pfam" id="PF01593"/>
    </source>
</evidence>
<dbReference type="InterPro" id="IPR002937">
    <property type="entry name" value="Amino_oxidase"/>
</dbReference>
<accession>A0A934KAS2</accession>
<dbReference type="Proteomes" id="UP000612893">
    <property type="component" value="Unassembled WGS sequence"/>
</dbReference>
<evidence type="ECO:0000313" key="3">
    <source>
        <dbReference type="Proteomes" id="UP000612893"/>
    </source>
</evidence>
<reference evidence="2" key="1">
    <citation type="submission" date="2020-10" db="EMBL/GenBank/DDBJ databases">
        <title>Ca. Dormibacterota MAGs.</title>
        <authorList>
            <person name="Montgomery K."/>
        </authorList>
    </citation>
    <scope>NUCLEOTIDE SEQUENCE [LARGE SCALE GENOMIC DNA]</scope>
    <source>
        <strain evidence="2">SC8812_S17_10</strain>
    </source>
</reference>
<dbReference type="InterPro" id="IPR036188">
    <property type="entry name" value="FAD/NAD-bd_sf"/>
</dbReference>
<dbReference type="SUPFAM" id="SSF51905">
    <property type="entry name" value="FAD/NAD(P)-binding domain"/>
    <property type="match status" value="1"/>
</dbReference>
<dbReference type="EMBL" id="JAEKNR010000133">
    <property type="protein sequence ID" value="MBJ7598898.1"/>
    <property type="molecule type" value="Genomic_DNA"/>
</dbReference>
<protein>
    <submittedName>
        <fullName evidence="2">FAD-dependent oxidoreductase</fullName>
    </submittedName>
</protein>
<organism evidence="2 3">
    <name type="scientific">Candidatus Nephthysia bennettiae</name>
    <dbReference type="NCBI Taxonomy" id="3127016"/>
    <lineage>
        <taxon>Bacteria</taxon>
        <taxon>Bacillati</taxon>
        <taxon>Candidatus Dormiibacterota</taxon>
        <taxon>Candidatus Dormibacteria</taxon>
        <taxon>Candidatus Dormibacterales</taxon>
        <taxon>Candidatus Dormibacteraceae</taxon>
        <taxon>Candidatus Nephthysia</taxon>
    </lineage>
</organism>
<dbReference type="InterPro" id="IPR050281">
    <property type="entry name" value="Flavin_monoamine_oxidase"/>
</dbReference>
<sequence length="427" mass="45822">MGLAPAGERDRGGREVPVRLLVVGAGLSGLVAARHVQSAGHEVVLLEARDRVGGRVLTVRDGLADGQYADVGAEIIYHGQLNIAALCEELGLELTTELSLGTQTPDLIFNGQRLSPQASAEIAGELREAIRQVRPASYETVAQWLRRARVSQPAEMLLVAIAQGTPAAPLRLADAQELNLELSWGKGYRKIRGGNDRLPGELARGLDVRLDQEVRLVGWEDGGVTVEAERETHRADRVLVTVPGPLLGELGFSPPLPAGKVRALLQMRYGNGTRVVAQYAEREAVREAIGGGCFTDRMPGYVMEQTAQQPGDSIVVSGLAAGDVEPALQTEEKILDDFDQTLSTVVGRRLRRTFGCVKNWTKDPYSRAVVRAPLGDQRETVLPVISAPVGGRVFFAGEHTDDRIGPGGMEGAIKSAYRVAGEILAEA</sequence>
<dbReference type="PANTHER" id="PTHR10742">
    <property type="entry name" value="FLAVIN MONOAMINE OXIDASE"/>
    <property type="match status" value="1"/>
</dbReference>
<feature type="domain" description="Amine oxidase" evidence="1">
    <location>
        <begin position="27"/>
        <end position="149"/>
    </location>
</feature>
<dbReference type="PANTHER" id="PTHR10742:SF410">
    <property type="entry name" value="LYSINE-SPECIFIC HISTONE DEMETHYLASE 2"/>
    <property type="match status" value="1"/>
</dbReference>
<comment type="caution">
    <text evidence="2">The sequence shown here is derived from an EMBL/GenBank/DDBJ whole genome shotgun (WGS) entry which is preliminary data.</text>
</comment>
<dbReference type="AlphaFoldDB" id="A0A934KAS2"/>
<dbReference type="GO" id="GO:0016491">
    <property type="term" value="F:oxidoreductase activity"/>
    <property type="evidence" value="ECO:0007669"/>
    <property type="project" value="InterPro"/>
</dbReference>
<gene>
    <name evidence="2" type="ORF">JF922_12555</name>
</gene>
<dbReference type="Pfam" id="PF01593">
    <property type="entry name" value="Amino_oxidase"/>
    <property type="match status" value="2"/>
</dbReference>
<name>A0A934KAS2_9BACT</name>
<dbReference type="Gene3D" id="3.50.50.60">
    <property type="entry name" value="FAD/NAD(P)-binding domain"/>
    <property type="match status" value="1"/>
</dbReference>